<feature type="compositionally biased region" description="Low complexity" evidence="2">
    <location>
        <begin position="374"/>
        <end position="388"/>
    </location>
</feature>
<feature type="domain" description="Core Histone H2A/H2B/H3" evidence="4">
    <location>
        <begin position="478"/>
        <end position="537"/>
    </location>
</feature>
<comment type="caution">
    <text evidence="6">The sequence shown here is derived from an EMBL/GenBank/DDBJ whole genome shotgun (WGS) entry which is preliminary data.</text>
</comment>
<dbReference type="Proteomes" id="UP000652761">
    <property type="component" value="Unassembled WGS sequence"/>
</dbReference>
<dbReference type="SUPFAM" id="SSF47113">
    <property type="entry name" value="Histone-fold"/>
    <property type="match status" value="1"/>
</dbReference>
<name>A0A843VY63_COLES</name>
<dbReference type="GO" id="GO:0046982">
    <property type="term" value="F:protein heterodimerization activity"/>
    <property type="evidence" value="ECO:0007669"/>
    <property type="project" value="InterPro"/>
</dbReference>
<evidence type="ECO:0000259" key="5">
    <source>
        <dbReference type="Pfam" id="PF12776"/>
    </source>
</evidence>
<evidence type="ECO:0000256" key="2">
    <source>
        <dbReference type="SAM" id="MobiDB-lite"/>
    </source>
</evidence>
<dbReference type="EMBL" id="NMUH01002840">
    <property type="protein sequence ID" value="MQM02352.1"/>
    <property type="molecule type" value="Genomic_DNA"/>
</dbReference>
<feature type="region of interest" description="Disordered" evidence="2">
    <location>
        <begin position="371"/>
        <end position="414"/>
    </location>
</feature>
<reference evidence="6" key="1">
    <citation type="submission" date="2017-07" db="EMBL/GenBank/DDBJ databases">
        <title>Taro Niue Genome Assembly and Annotation.</title>
        <authorList>
            <person name="Atibalentja N."/>
            <person name="Keating K."/>
            <person name="Fields C.J."/>
        </authorList>
    </citation>
    <scope>NUCLEOTIDE SEQUENCE</scope>
    <source>
        <strain evidence="6">Niue_2</strain>
        <tissue evidence="6">Leaf</tissue>
    </source>
</reference>
<keyword evidence="7" id="KW-1185">Reference proteome</keyword>
<dbReference type="Gene3D" id="1.10.20.10">
    <property type="entry name" value="Histone, subunit A"/>
    <property type="match status" value="1"/>
</dbReference>
<protein>
    <recommendedName>
        <fullName evidence="8">Histone H2A/H2B/H3 domain-containing protein</fullName>
    </recommendedName>
</protein>
<dbReference type="Pfam" id="PF12776">
    <property type="entry name" value="Myb_DNA-bind_3"/>
    <property type="match status" value="1"/>
</dbReference>
<dbReference type="GO" id="GO:0003677">
    <property type="term" value="F:DNA binding"/>
    <property type="evidence" value="ECO:0007669"/>
    <property type="project" value="InterPro"/>
</dbReference>
<evidence type="ECO:0000313" key="6">
    <source>
        <dbReference type="EMBL" id="MQM02352.1"/>
    </source>
</evidence>
<feature type="signal peptide" evidence="3">
    <location>
        <begin position="1"/>
        <end position="23"/>
    </location>
</feature>
<dbReference type="AlphaFoldDB" id="A0A843VY63"/>
<dbReference type="Pfam" id="PF00125">
    <property type="entry name" value="Histone"/>
    <property type="match status" value="1"/>
</dbReference>
<evidence type="ECO:0000313" key="7">
    <source>
        <dbReference type="Proteomes" id="UP000652761"/>
    </source>
</evidence>
<accession>A0A843VY63</accession>
<sequence>MGDGVGGLVFLVAVIALPWRGDGDWGCLWVLLLHLRAPRRSKPEPRPTGVVDDVEVLLLVVAEDGEARSGRAQHRQDVDNCCVHAESVQWEYYAQVGPLVNFIVVCRAWTEEKDVLFIQLLTDEVLAGETDAFALTDYAWANIKKSFNEGVEGYYSKSALKHRLTYYKTAYITIEDLLRNAAFTWDVDNCCVHAESVQWEYYAQDVEAAVRAVPFWGFLRALSSSGDRFVEIVGAVVRDSTELFEGHRFRGRRRHDILHFFPLFRVLLGLLHFFASLATPAGRNGPHLERNPRSPVPQDAPVGESCAAVPASRRLLCSRPHHQAVPLQEHLLQSPQHPGAGVRPPHAAVGQPPPRMVQIHRGPTPARLLRRSKSTTTSPLSLSSPFLSQQTELADNPASPSPLPPRPSSGSPLYQEKWRNTTAAGDFLVLVRLATSAGSYSCSLLCEGRPGGIQSVFPSVGRNTWWGIQGDCIPFRLKEDQLRLGCLVCEIAQDFKTDLRFQSSAVSALQEAVKAYLVGLFEDTNLCAIHAKRVTIT</sequence>
<comment type="similarity">
    <text evidence="1">Belongs to the histone H3 family.</text>
</comment>
<dbReference type="GO" id="GO:0030527">
    <property type="term" value="F:structural constituent of chromatin"/>
    <property type="evidence" value="ECO:0007669"/>
    <property type="project" value="InterPro"/>
</dbReference>
<evidence type="ECO:0008006" key="8">
    <source>
        <dbReference type="Google" id="ProtNLM"/>
    </source>
</evidence>
<dbReference type="PANTHER" id="PTHR11426">
    <property type="entry name" value="HISTONE H3"/>
    <property type="match status" value="1"/>
</dbReference>
<dbReference type="GO" id="GO:0000786">
    <property type="term" value="C:nucleosome"/>
    <property type="evidence" value="ECO:0007669"/>
    <property type="project" value="InterPro"/>
</dbReference>
<dbReference type="SMART" id="SM00428">
    <property type="entry name" value="H3"/>
    <property type="match status" value="1"/>
</dbReference>
<evidence type="ECO:0000256" key="3">
    <source>
        <dbReference type="SAM" id="SignalP"/>
    </source>
</evidence>
<gene>
    <name evidence="6" type="ORF">Taro_035118</name>
</gene>
<evidence type="ECO:0000259" key="4">
    <source>
        <dbReference type="Pfam" id="PF00125"/>
    </source>
</evidence>
<evidence type="ECO:0000256" key="1">
    <source>
        <dbReference type="ARBA" id="ARBA00010343"/>
    </source>
</evidence>
<feature type="chain" id="PRO_5032553979" description="Histone H2A/H2B/H3 domain-containing protein" evidence="3">
    <location>
        <begin position="24"/>
        <end position="537"/>
    </location>
</feature>
<feature type="domain" description="Myb/SANT-like" evidence="5">
    <location>
        <begin position="109"/>
        <end position="202"/>
    </location>
</feature>
<dbReference type="InterPro" id="IPR000164">
    <property type="entry name" value="Histone_H3/CENP-A"/>
</dbReference>
<proteinExistence type="inferred from homology"/>
<dbReference type="InterPro" id="IPR007125">
    <property type="entry name" value="H2A/H2B/H3"/>
</dbReference>
<feature type="region of interest" description="Disordered" evidence="2">
    <location>
        <begin position="334"/>
        <end position="357"/>
    </location>
</feature>
<dbReference type="InterPro" id="IPR024752">
    <property type="entry name" value="Myb/SANT-like_dom"/>
</dbReference>
<keyword evidence="3" id="KW-0732">Signal</keyword>
<organism evidence="6 7">
    <name type="scientific">Colocasia esculenta</name>
    <name type="common">Wild taro</name>
    <name type="synonym">Arum esculentum</name>
    <dbReference type="NCBI Taxonomy" id="4460"/>
    <lineage>
        <taxon>Eukaryota</taxon>
        <taxon>Viridiplantae</taxon>
        <taxon>Streptophyta</taxon>
        <taxon>Embryophyta</taxon>
        <taxon>Tracheophyta</taxon>
        <taxon>Spermatophyta</taxon>
        <taxon>Magnoliopsida</taxon>
        <taxon>Liliopsida</taxon>
        <taxon>Araceae</taxon>
        <taxon>Aroideae</taxon>
        <taxon>Colocasieae</taxon>
        <taxon>Colocasia</taxon>
    </lineage>
</organism>
<feature type="region of interest" description="Disordered" evidence="2">
    <location>
        <begin position="282"/>
        <end position="304"/>
    </location>
</feature>
<dbReference type="InterPro" id="IPR009072">
    <property type="entry name" value="Histone-fold"/>
</dbReference>